<reference evidence="2 3" key="1">
    <citation type="submission" date="2016-09" db="EMBL/GenBank/DDBJ databases">
        <title>Genome sequence of Eubacterium angustum.</title>
        <authorList>
            <person name="Poehlein A."/>
            <person name="Daniel R."/>
        </authorList>
    </citation>
    <scope>NUCLEOTIDE SEQUENCE [LARGE SCALE GENOMIC DNA]</scope>
    <source>
        <strain evidence="2 3">DSM 1989</strain>
    </source>
</reference>
<dbReference type="Pfam" id="PF09515">
    <property type="entry name" value="Thia_YuaJ"/>
    <property type="match status" value="1"/>
</dbReference>
<evidence type="ECO:0000313" key="3">
    <source>
        <dbReference type="Proteomes" id="UP000180254"/>
    </source>
</evidence>
<dbReference type="Proteomes" id="UP000180254">
    <property type="component" value="Unassembled WGS sequence"/>
</dbReference>
<dbReference type="GO" id="GO:0005886">
    <property type="term" value="C:plasma membrane"/>
    <property type="evidence" value="ECO:0007669"/>
    <property type="project" value="InterPro"/>
</dbReference>
<dbReference type="STRING" id="39480.EUAN_12130"/>
<protein>
    <submittedName>
        <fullName evidence="2">Thiamine transporter ThiT</fullName>
    </submittedName>
</protein>
<feature type="transmembrane region" description="Helical" evidence="1">
    <location>
        <begin position="115"/>
        <end position="133"/>
    </location>
</feature>
<evidence type="ECO:0000313" key="2">
    <source>
        <dbReference type="EMBL" id="OHW62648.1"/>
    </source>
</evidence>
<evidence type="ECO:0000256" key="1">
    <source>
        <dbReference type="SAM" id="Phobius"/>
    </source>
</evidence>
<dbReference type="RefSeq" id="WP_084655764.1">
    <property type="nucleotide sequence ID" value="NZ_MKIE01000003.1"/>
</dbReference>
<dbReference type="AlphaFoldDB" id="A0A1S1V7S3"/>
<feature type="transmembrane region" description="Helical" evidence="1">
    <location>
        <begin position="12"/>
        <end position="30"/>
    </location>
</feature>
<proteinExistence type="predicted"/>
<feature type="transmembrane region" description="Helical" evidence="1">
    <location>
        <begin position="86"/>
        <end position="103"/>
    </location>
</feature>
<dbReference type="NCBIfam" id="TIGR02357">
    <property type="entry name" value="ECF_ThiT_YuaJ"/>
    <property type="match status" value="1"/>
</dbReference>
<feature type="transmembrane region" description="Helical" evidence="1">
    <location>
        <begin position="153"/>
        <end position="179"/>
    </location>
</feature>
<comment type="caution">
    <text evidence="2">The sequence shown here is derived from an EMBL/GenBank/DDBJ whole genome shotgun (WGS) entry which is preliminary data.</text>
</comment>
<feature type="transmembrane region" description="Helical" evidence="1">
    <location>
        <begin position="61"/>
        <end position="80"/>
    </location>
</feature>
<dbReference type="EMBL" id="MKIE01000003">
    <property type="protein sequence ID" value="OHW62648.1"/>
    <property type="molecule type" value="Genomic_DNA"/>
</dbReference>
<sequence length="189" mass="20380">MVEKRSRGMSVKFIVEAGIMVALATILSYVKLYHMPQGGSVTAGSMVPIVLVGLRYGVKKGVLVGMLYGVLQSILEPYVVHPVQYILDYPLAFGLLGLSGVGYKSYSKVSEKGLAQYGAIVAGVALGILGRFASHVTAGAIFFKEYAGDRNAWIYSSIYNGTFLSLELVITVVAILLLWKPLERIGAEK</sequence>
<dbReference type="InterPro" id="IPR012651">
    <property type="entry name" value="Thia_Transptr_ThiT"/>
</dbReference>
<organism evidence="2 3">
    <name type="scientific">Andreesenia angusta</name>
    <dbReference type="NCBI Taxonomy" id="39480"/>
    <lineage>
        <taxon>Bacteria</taxon>
        <taxon>Bacillati</taxon>
        <taxon>Bacillota</taxon>
        <taxon>Tissierellia</taxon>
        <taxon>Tissierellales</taxon>
        <taxon>Gottschalkiaceae</taxon>
        <taxon>Andreesenia</taxon>
    </lineage>
</organism>
<keyword evidence="1" id="KW-1133">Transmembrane helix</keyword>
<dbReference type="GO" id="GO:0015234">
    <property type="term" value="F:thiamine transmembrane transporter activity"/>
    <property type="evidence" value="ECO:0007669"/>
    <property type="project" value="InterPro"/>
</dbReference>
<accession>A0A1S1V7S3</accession>
<dbReference type="OrthoDB" id="9795813at2"/>
<dbReference type="Gene3D" id="1.10.1760.20">
    <property type="match status" value="1"/>
</dbReference>
<keyword evidence="1" id="KW-0812">Transmembrane</keyword>
<gene>
    <name evidence="2" type="primary">thiT</name>
    <name evidence="2" type="ORF">EUAN_12130</name>
</gene>
<name>A0A1S1V7S3_9FIRM</name>
<feature type="transmembrane region" description="Helical" evidence="1">
    <location>
        <begin position="36"/>
        <end position="54"/>
    </location>
</feature>
<keyword evidence="1" id="KW-0472">Membrane</keyword>
<keyword evidence="3" id="KW-1185">Reference proteome</keyword>